<keyword evidence="1" id="KW-1133">Transmembrane helix</keyword>
<evidence type="ECO:0000313" key="2">
    <source>
        <dbReference type="EMBL" id="HJH50586.1"/>
    </source>
</evidence>
<reference evidence="2" key="1">
    <citation type="journal article" date="2021" name="PeerJ">
        <title>Extensive microbial diversity within the chicken gut microbiome revealed by metagenomics and culture.</title>
        <authorList>
            <person name="Gilroy R."/>
            <person name="Ravi A."/>
            <person name="Getino M."/>
            <person name="Pursley I."/>
            <person name="Horton D.L."/>
            <person name="Alikhan N.F."/>
            <person name="Baker D."/>
            <person name="Gharbi K."/>
            <person name="Hall N."/>
            <person name="Watson M."/>
            <person name="Adriaenssens E.M."/>
            <person name="Foster-Nyarko E."/>
            <person name="Jarju S."/>
            <person name="Secka A."/>
            <person name="Antonio M."/>
            <person name="Oren A."/>
            <person name="Chaudhuri R.R."/>
            <person name="La Ragione R."/>
            <person name="Hildebrand F."/>
            <person name="Pallen M.J."/>
        </authorList>
    </citation>
    <scope>NUCLEOTIDE SEQUENCE</scope>
    <source>
        <strain evidence="2">USAMLcec4-12693</strain>
    </source>
</reference>
<comment type="caution">
    <text evidence="2">The sequence shown here is derived from an EMBL/GenBank/DDBJ whole genome shotgun (WGS) entry which is preliminary data.</text>
</comment>
<accession>A0A9D2VZU0</accession>
<reference evidence="2" key="2">
    <citation type="submission" date="2021-09" db="EMBL/GenBank/DDBJ databases">
        <authorList>
            <person name="Gilroy R."/>
        </authorList>
    </citation>
    <scope>NUCLEOTIDE SEQUENCE</scope>
    <source>
        <strain evidence="2">USAMLcec4-12693</strain>
    </source>
</reference>
<protein>
    <submittedName>
        <fullName evidence="2">Uncharacterized protein</fullName>
    </submittedName>
</protein>
<sequence length="95" mass="11477">MTQIDGNHFVMGKVPNLYVARTDKVRSIGWDENIRMMDHQDFFWRAAGNLVSVIALGTAVFHYHNPFQRHYQKYRQDVEKDREYIKQKRKCEEWS</sequence>
<gene>
    <name evidence="2" type="ORF">K8V39_10010</name>
</gene>
<name>A0A9D2VZU0_9FIRM</name>
<keyword evidence="1" id="KW-0812">Transmembrane</keyword>
<dbReference type="RefSeq" id="WP_277272392.1">
    <property type="nucleotide sequence ID" value="NZ_DYXE01000085.1"/>
</dbReference>
<keyword evidence="1" id="KW-0472">Membrane</keyword>
<dbReference type="EMBL" id="DYXE01000085">
    <property type="protein sequence ID" value="HJH50586.1"/>
    <property type="molecule type" value="Genomic_DNA"/>
</dbReference>
<proteinExistence type="predicted"/>
<feature type="transmembrane region" description="Helical" evidence="1">
    <location>
        <begin position="42"/>
        <end position="63"/>
    </location>
</feature>
<organism evidence="2 3">
    <name type="scientific">Merdimonas faecis</name>
    <dbReference type="NCBI Taxonomy" id="1653435"/>
    <lineage>
        <taxon>Bacteria</taxon>
        <taxon>Bacillati</taxon>
        <taxon>Bacillota</taxon>
        <taxon>Clostridia</taxon>
        <taxon>Lachnospirales</taxon>
        <taxon>Lachnospiraceae</taxon>
        <taxon>Merdimonas</taxon>
    </lineage>
</organism>
<dbReference type="AlphaFoldDB" id="A0A9D2VZU0"/>
<dbReference type="Proteomes" id="UP000813420">
    <property type="component" value="Unassembled WGS sequence"/>
</dbReference>
<evidence type="ECO:0000256" key="1">
    <source>
        <dbReference type="SAM" id="Phobius"/>
    </source>
</evidence>
<evidence type="ECO:0000313" key="3">
    <source>
        <dbReference type="Proteomes" id="UP000813420"/>
    </source>
</evidence>